<comment type="caution">
    <text evidence="1">The sequence shown here is derived from an EMBL/GenBank/DDBJ whole genome shotgun (WGS) entry which is preliminary data.</text>
</comment>
<evidence type="ECO:0000313" key="1">
    <source>
        <dbReference type="EMBL" id="GAH13380.1"/>
    </source>
</evidence>
<protein>
    <submittedName>
        <fullName evidence="1">Uncharacterized protein</fullName>
    </submittedName>
</protein>
<sequence length="65" mass="7627">MFKDDENILIDGARKMGINLHKEQIKKFSRYLELLVQWNQKINPLFKLVVSVKNNFSVHGSRLLA</sequence>
<organism evidence="1">
    <name type="scientific">marine sediment metagenome</name>
    <dbReference type="NCBI Taxonomy" id="412755"/>
    <lineage>
        <taxon>unclassified sequences</taxon>
        <taxon>metagenomes</taxon>
        <taxon>ecological metagenomes</taxon>
    </lineage>
</organism>
<proteinExistence type="predicted"/>
<name>X1DYV0_9ZZZZ</name>
<accession>X1DYV0</accession>
<reference evidence="1" key="1">
    <citation type="journal article" date="2014" name="Front. Microbiol.">
        <title>High frequency of phylogenetically diverse reductive dehalogenase-homologous genes in deep subseafloor sedimentary metagenomes.</title>
        <authorList>
            <person name="Kawai M."/>
            <person name="Futagami T."/>
            <person name="Toyoda A."/>
            <person name="Takaki Y."/>
            <person name="Nishi S."/>
            <person name="Hori S."/>
            <person name="Arai W."/>
            <person name="Tsubouchi T."/>
            <person name="Morono Y."/>
            <person name="Uchiyama I."/>
            <person name="Ito T."/>
            <person name="Fujiyama A."/>
            <person name="Inagaki F."/>
            <person name="Takami H."/>
        </authorList>
    </citation>
    <scope>NUCLEOTIDE SEQUENCE</scope>
    <source>
        <strain evidence="1">Expedition CK06-06</strain>
    </source>
</reference>
<dbReference type="InterPro" id="IPR029063">
    <property type="entry name" value="SAM-dependent_MTases_sf"/>
</dbReference>
<dbReference type="AlphaFoldDB" id="X1DYV0"/>
<gene>
    <name evidence="1" type="ORF">S01H4_60060</name>
</gene>
<dbReference type="Gene3D" id="3.40.50.150">
    <property type="entry name" value="Vaccinia Virus protein VP39"/>
    <property type="match status" value="1"/>
</dbReference>
<dbReference type="EMBL" id="BART01035329">
    <property type="protein sequence ID" value="GAH13380.1"/>
    <property type="molecule type" value="Genomic_DNA"/>
</dbReference>